<dbReference type="RefSeq" id="XP_068369605.1">
    <property type="nucleotide sequence ID" value="XM_068490879.1"/>
</dbReference>
<evidence type="ECO:0000256" key="2">
    <source>
        <dbReference type="ARBA" id="ARBA00022737"/>
    </source>
</evidence>
<dbReference type="Gene3D" id="3.80.10.10">
    <property type="entry name" value="Ribonuclease Inhibitor"/>
    <property type="match status" value="4"/>
</dbReference>
<keyword evidence="6" id="KW-1185">Reference proteome</keyword>
<dbReference type="SUPFAM" id="SSF52058">
    <property type="entry name" value="L domain-like"/>
    <property type="match status" value="3"/>
</dbReference>
<dbReference type="PROSITE" id="PS51450">
    <property type="entry name" value="LRR"/>
    <property type="match status" value="5"/>
</dbReference>
<dbReference type="PANTHER" id="PTHR45617">
    <property type="entry name" value="LEUCINE RICH REPEAT FAMILY PROTEIN"/>
    <property type="match status" value="1"/>
</dbReference>
<feature type="compositionally biased region" description="Basic and acidic residues" evidence="3">
    <location>
        <begin position="637"/>
        <end position="649"/>
    </location>
</feature>
<reference evidence="5" key="1">
    <citation type="submission" date="2016-10" db="EMBL/GenBank/DDBJ databases">
        <authorList>
            <person name="Benchimol M."/>
            <person name="Almeida L.G."/>
            <person name="Vasconcelos A.T."/>
            <person name="Perreira-Neves A."/>
            <person name="Rosa I.A."/>
            <person name="Tasca T."/>
            <person name="Bogo M.R."/>
            <person name="de Souza W."/>
        </authorList>
    </citation>
    <scope>NUCLEOTIDE SEQUENCE [LARGE SCALE GENOMIC DNA]</scope>
    <source>
        <strain evidence="5">K</strain>
    </source>
</reference>
<proteinExistence type="predicted"/>
<accession>A0A1J4L3H6</accession>
<dbReference type="OrthoDB" id="676979at2759"/>
<dbReference type="VEuPathDB" id="TrichDB:TRFO_02747"/>
<feature type="compositionally biased region" description="Polar residues" evidence="3">
    <location>
        <begin position="653"/>
        <end position="664"/>
    </location>
</feature>
<evidence type="ECO:0000313" key="6">
    <source>
        <dbReference type="Proteomes" id="UP000179807"/>
    </source>
</evidence>
<dbReference type="PROSITE" id="PS51746">
    <property type="entry name" value="PPM_2"/>
    <property type="match status" value="1"/>
</dbReference>
<dbReference type="SMART" id="SM00332">
    <property type="entry name" value="PP2Cc"/>
    <property type="match status" value="1"/>
</dbReference>
<dbReference type="InterPro" id="IPR003591">
    <property type="entry name" value="Leu-rich_rpt_typical-subtyp"/>
</dbReference>
<dbReference type="AlphaFoldDB" id="A0A1J4L3H6"/>
<dbReference type="InterPro" id="IPR001611">
    <property type="entry name" value="Leu-rich_rpt"/>
</dbReference>
<dbReference type="PANTHER" id="PTHR45617:SF180">
    <property type="entry name" value="ELRR (EXTRACELLULAR LEUCINE-RICH REPEAT) ONLY"/>
    <property type="match status" value="1"/>
</dbReference>
<dbReference type="InterPro" id="IPR001932">
    <property type="entry name" value="PPM-type_phosphatase-like_dom"/>
</dbReference>
<name>A0A1J4L3H6_9EUKA</name>
<dbReference type="SUPFAM" id="SSF81606">
    <property type="entry name" value="PP2C-like"/>
    <property type="match status" value="1"/>
</dbReference>
<protein>
    <submittedName>
        <fullName evidence="5">Leucine-rich repeat-containing protein</fullName>
    </submittedName>
</protein>
<dbReference type="GeneID" id="94825583"/>
<dbReference type="Proteomes" id="UP000179807">
    <property type="component" value="Unassembled WGS sequence"/>
</dbReference>
<dbReference type="InterPro" id="IPR032675">
    <property type="entry name" value="LRR_dom_sf"/>
</dbReference>
<organism evidence="5 6">
    <name type="scientific">Tritrichomonas foetus</name>
    <dbReference type="NCBI Taxonomy" id="1144522"/>
    <lineage>
        <taxon>Eukaryota</taxon>
        <taxon>Metamonada</taxon>
        <taxon>Parabasalia</taxon>
        <taxon>Tritrichomonadida</taxon>
        <taxon>Tritrichomonadidae</taxon>
        <taxon>Tritrichomonas</taxon>
    </lineage>
</organism>
<evidence type="ECO:0000313" key="5">
    <source>
        <dbReference type="EMBL" id="OHT16469.1"/>
    </source>
</evidence>
<keyword evidence="2" id="KW-0677">Repeat</keyword>
<dbReference type="SMART" id="SM00364">
    <property type="entry name" value="LRR_BAC"/>
    <property type="match status" value="14"/>
</dbReference>
<dbReference type="EMBL" id="MLAK01000111">
    <property type="protein sequence ID" value="OHT16469.1"/>
    <property type="molecule type" value="Genomic_DNA"/>
</dbReference>
<sequence length="920" mass="103862">MGPDASIQKLPANERTLDLSDKKLCFIPVKFSKKSKLAALILSKNQIHELPKNLRKLTNLVMSFNELTEITNDMEDGLLSYPLIESIDFSYNLLATFPSSVSNIRTLKTLSLFGNQITALDCSQSSLTYLDLGHNQLTSPPQIPETLQTLVLDCNHITDLKNLKNTSKITRLCLSLNKLELIDHSLSFPALTTLDVSRNSLKKLPNLLKVTPHLRQIDASDNLITELPNFPRTISEIVMRNNQISKLPDNFSNLSCLGSADFSQNLLEELPALPTVLQTLIIYDNRITSTEVSSLPDLSRFYIMNNRLTEIPNYKSNSLSEYFLSSNQIRRIDCNLLSKALNRLDITDNEVEELPDALFDSNIQNGSNQSLKLTHIYASKNKIKSLPPKYLESELIYLNLSENPIEELPKTNPPLLEQLYVEKCNLTSIPLPNEKSDELIELMASYNRISEIPSFTKLLILNLSNNSIQNFPLNLPPTIKFIDLSGNEIAELPDEFEYNELETIELSFNKISKLPSQIKLPKLQTLKIRSNPIHGTFNTTGLPSLVYLDATETNLTFTDDILQVERVLISNDSIIQKIEENPTEISENTESTHSTTNSTTKSSSQSSQSEQENDQNDSDREISYEEKSNIENIKLSSQEKSKKGEKSNSTEKLYTSSQENLSVTENSSQEIFSEISSSSKSNTKIIENVFRFDHFTDISYSTFRHERESLEDFILIEKSENTIFTGLFDARSGGKFAQKTINTLRKLINENPLNFTSDYFHIVCNKITDLLHDKTVFDGSSMAVIMMKNKEVLFTTIGDPRIIISKAEKGGVRVVQDNLESRRRCGNKYYGQLTISKTVGDHLVYGIDIKAQPMSLEIEENDRFLVMLSASVFEMLSMDQFDEICCQAKTANDVVMALKYTAMANMSSDNISVIAIELTQ</sequence>
<gene>
    <name evidence="5" type="ORF">TRFO_02747</name>
</gene>
<dbReference type="Pfam" id="PF13516">
    <property type="entry name" value="LRR_6"/>
    <property type="match status" value="1"/>
</dbReference>
<dbReference type="Gene3D" id="3.60.40.10">
    <property type="entry name" value="PPM-type phosphatase domain"/>
    <property type="match status" value="1"/>
</dbReference>
<evidence type="ECO:0000256" key="3">
    <source>
        <dbReference type="SAM" id="MobiDB-lite"/>
    </source>
</evidence>
<comment type="caution">
    <text evidence="5">The sequence shown here is derived from an EMBL/GenBank/DDBJ whole genome shotgun (WGS) entry which is preliminary data.</text>
</comment>
<evidence type="ECO:0000256" key="1">
    <source>
        <dbReference type="ARBA" id="ARBA00022614"/>
    </source>
</evidence>
<dbReference type="SMART" id="SM00369">
    <property type="entry name" value="LRR_TYP"/>
    <property type="match status" value="6"/>
</dbReference>
<keyword evidence="1" id="KW-0433">Leucine-rich repeat</keyword>
<feature type="domain" description="PPM-type phosphatase" evidence="4">
    <location>
        <begin position="697"/>
        <end position="918"/>
    </location>
</feature>
<evidence type="ECO:0000259" key="4">
    <source>
        <dbReference type="PROSITE" id="PS51746"/>
    </source>
</evidence>
<feature type="compositionally biased region" description="Basic and acidic residues" evidence="3">
    <location>
        <begin position="617"/>
        <end position="629"/>
    </location>
</feature>
<feature type="compositionally biased region" description="Low complexity" evidence="3">
    <location>
        <begin position="586"/>
        <end position="610"/>
    </location>
</feature>
<dbReference type="InterPro" id="IPR036457">
    <property type="entry name" value="PPM-type-like_dom_sf"/>
</dbReference>
<feature type="region of interest" description="Disordered" evidence="3">
    <location>
        <begin position="580"/>
        <end position="666"/>
    </location>
</feature>